<evidence type="ECO:0000256" key="2">
    <source>
        <dbReference type="ARBA" id="ARBA00023015"/>
    </source>
</evidence>
<gene>
    <name evidence="8" type="ORF">UY16_C0014G0014</name>
</gene>
<feature type="domain" description="RNA polymerase sigma factor 70 region 4 type 2" evidence="7">
    <location>
        <begin position="120"/>
        <end position="171"/>
    </location>
</feature>
<dbReference type="SUPFAM" id="SSF88659">
    <property type="entry name" value="Sigma3 and sigma4 domains of RNA polymerase sigma factors"/>
    <property type="match status" value="1"/>
</dbReference>
<dbReference type="GO" id="GO:0006352">
    <property type="term" value="P:DNA-templated transcription initiation"/>
    <property type="evidence" value="ECO:0007669"/>
    <property type="project" value="InterPro"/>
</dbReference>
<evidence type="ECO:0000256" key="1">
    <source>
        <dbReference type="ARBA" id="ARBA00010641"/>
    </source>
</evidence>
<dbReference type="Pfam" id="PF08281">
    <property type="entry name" value="Sigma70_r4_2"/>
    <property type="match status" value="1"/>
</dbReference>
<keyword evidence="4" id="KW-0238">DNA-binding</keyword>
<keyword evidence="2" id="KW-0805">Transcription regulation</keyword>
<evidence type="ECO:0000313" key="9">
    <source>
        <dbReference type="Proteomes" id="UP000034739"/>
    </source>
</evidence>
<organism evidence="8 9">
    <name type="scientific">Candidatus Gottesmanbacteria bacterium GW2011_GWA2_47_9</name>
    <dbReference type="NCBI Taxonomy" id="1618445"/>
    <lineage>
        <taxon>Bacteria</taxon>
        <taxon>Candidatus Gottesmaniibacteriota</taxon>
    </lineage>
</organism>
<dbReference type="Proteomes" id="UP000034739">
    <property type="component" value="Unassembled WGS sequence"/>
</dbReference>
<dbReference type="AlphaFoldDB" id="A0A0G1U1V7"/>
<keyword evidence="3" id="KW-0731">Sigma factor</keyword>
<name>A0A0G1U1V7_9BACT</name>
<feature type="domain" description="RNA polymerase sigma-70 region 2" evidence="6">
    <location>
        <begin position="21"/>
        <end position="87"/>
    </location>
</feature>
<dbReference type="NCBIfam" id="TIGR02937">
    <property type="entry name" value="sigma70-ECF"/>
    <property type="match status" value="1"/>
</dbReference>
<proteinExistence type="inferred from homology"/>
<dbReference type="SUPFAM" id="SSF88946">
    <property type="entry name" value="Sigma2 domain of RNA polymerase sigma factors"/>
    <property type="match status" value="1"/>
</dbReference>
<dbReference type="InterPro" id="IPR013249">
    <property type="entry name" value="RNA_pol_sigma70_r4_t2"/>
</dbReference>
<sequence>MDDGNLIQKILTRDRRALAAFYRTYQPKLSRFIRGKINNPEDCDEILQDTLYAFLEAIRDFHGKSNIQTFLFAICQHKVIDFYRRRRLKHFVFSQVPQLETLISPLLNPEQEFDVTLLKEKIARVFAGLLPQYRQILKLKYVEDRSVSDIARKLAISFKSAESQLFRARKAFVELFLSI</sequence>
<dbReference type="GO" id="GO:0003677">
    <property type="term" value="F:DNA binding"/>
    <property type="evidence" value="ECO:0007669"/>
    <property type="project" value="UniProtKB-KW"/>
</dbReference>
<dbReference type="InterPro" id="IPR014284">
    <property type="entry name" value="RNA_pol_sigma-70_dom"/>
</dbReference>
<evidence type="ECO:0000256" key="3">
    <source>
        <dbReference type="ARBA" id="ARBA00023082"/>
    </source>
</evidence>
<reference evidence="8 9" key="1">
    <citation type="journal article" date="2015" name="Nature">
        <title>rRNA introns, odd ribosomes, and small enigmatic genomes across a large radiation of phyla.</title>
        <authorList>
            <person name="Brown C.T."/>
            <person name="Hug L.A."/>
            <person name="Thomas B.C."/>
            <person name="Sharon I."/>
            <person name="Castelle C.J."/>
            <person name="Singh A."/>
            <person name="Wilkins M.J."/>
            <person name="Williams K.H."/>
            <person name="Banfield J.F."/>
        </authorList>
    </citation>
    <scope>NUCLEOTIDE SEQUENCE [LARGE SCALE GENOMIC DNA]</scope>
</reference>
<dbReference type="GO" id="GO:0016987">
    <property type="term" value="F:sigma factor activity"/>
    <property type="evidence" value="ECO:0007669"/>
    <property type="project" value="UniProtKB-KW"/>
</dbReference>
<dbReference type="Gene3D" id="1.10.10.10">
    <property type="entry name" value="Winged helix-like DNA-binding domain superfamily/Winged helix DNA-binding domain"/>
    <property type="match status" value="1"/>
</dbReference>
<dbReference type="InterPro" id="IPR013324">
    <property type="entry name" value="RNA_pol_sigma_r3/r4-like"/>
</dbReference>
<dbReference type="InterPro" id="IPR036388">
    <property type="entry name" value="WH-like_DNA-bd_sf"/>
</dbReference>
<dbReference type="EMBL" id="LCOY01000014">
    <property type="protein sequence ID" value="KKU88054.1"/>
    <property type="molecule type" value="Genomic_DNA"/>
</dbReference>
<comment type="caution">
    <text evidence="8">The sequence shown here is derived from an EMBL/GenBank/DDBJ whole genome shotgun (WGS) entry which is preliminary data.</text>
</comment>
<dbReference type="PANTHER" id="PTHR43133:SF8">
    <property type="entry name" value="RNA POLYMERASE SIGMA FACTOR HI_1459-RELATED"/>
    <property type="match status" value="1"/>
</dbReference>
<evidence type="ECO:0000259" key="6">
    <source>
        <dbReference type="Pfam" id="PF04542"/>
    </source>
</evidence>
<dbReference type="InterPro" id="IPR007627">
    <property type="entry name" value="RNA_pol_sigma70_r2"/>
</dbReference>
<dbReference type="InterPro" id="IPR013325">
    <property type="entry name" value="RNA_pol_sigma_r2"/>
</dbReference>
<evidence type="ECO:0000256" key="5">
    <source>
        <dbReference type="ARBA" id="ARBA00023163"/>
    </source>
</evidence>
<evidence type="ECO:0000256" key="4">
    <source>
        <dbReference type="ARBA" id="ARBA00023125"/>
    </source>
</evidence>
<dbReference type="InterPro" id="IPR039425">
    <property type="entry name" value="RNA_pol_sigma-70-like"/>
</dbReference>
<evidence type="ECO:0000259" key="7">
    <source>
        <dbReference type="Pfam" id="PF08281"/>
    </source>
</evidence>
<comment type="similarity">
    <text evidence="1">Belongs to the sigma-70 factor family. ECF subfamily.</text>
</comment>
<accession>A0A0G1U1V7</accession>
<dbReference type="Pfam" id="PF04542">
    <property type="entry name" value="Sigma70_r2"/>
    <property type="match status" value="1"/>
</dbReference>
<evidence type="ECO:0000313" key="8">
    <source>
        <dbReference type="EMBL" id="KKU88054.1"/>
    </source>
</evidence>
<protein>
    <submittedName>
        <fullName evidence="8">ECF-family RNA polymerase sigma factor</fullName>
    </submittedName>
</protein>
<dbReference type="PANTHER" id="PTHR43133">
    <property type="entry name" value="RNA POLYMERASE ECF-TYPE SIGMA FACTO"/>
    <property type="match status" value="1"/>
</dbReference>
<keyword evidence="5" id="KW-0804">Transcription</keyword>
<dbReference type="Gene3D" id="1.10.1740.10">
    <property type="match status" value="1"/>
</dbReference>